<evidence type="ECO:0000259" key="1">
    <source>
        <dbReference type="PROSITE" id="PS51704"/>
    </source>
</evidence>
<protein>
    <submittedName>
        <fullName evidence="2">Glycerophosphodiester phosphodiesterase family protein</fullName>
    </submittedName>
</protein>
<dbReference type="SUPFAM" id="SSF51695">
    <property type="entry name" value="PLC-like phosphodiesterases"/>
    <property type="match status" value="1"/>
</dbReference>
<dbReference type="Gene3D" id="3.20.20.190">
    <property type="entry name" value="Phosphatidylinositol (PI) phosphodiesterase"/>
    <property type="match status" value="1"/>
</dbReference>
<dbReference type="InterPro" id="IPR017946">
    <property type="entry name" value="PLC-like_Pdiesterase_TIM-brl"/>
</dbReference>
<organism evidence="2 3">
    <name type="scientific">Thioclava kandeliae</name>
    <dbReference type="NCBI Taxonomy" id="3070818"/>
    <lineage>
        <taxon>Bacteria</taxon>
        <taxon>Pseudomonadati</taxon>
        <taxon>Pseudomonadota</taxon>
        <taxon>Alphaproteobacteria</taxon>
        <taxon>Rhodobacterales</taxon>
        <taxon>Paracoccaceae</taxon>
        <taxon>Thioclava</taxon>
    </lineage>
</organism>
<proteinExistence type="predicted"/>
<dbReference type="RefSeq" id="WP_350935045.1">
    <property type="nucleotide sequence ID" value="NZ_JAYWLC010000002.1"/>
</dbReference>
<evidence type="ECO:0000313" key="3">
    <source>
        <dbReference type="Proteomes" id="UP001438953"/>
    </source>
</evidence>
<dbReference type="Proteomes" id="UP001438953">
    <property type="component" value="Unassembled WGS sequence"/>
</dbReference>
<comment type="caution">
    <text evidence="2">The sequence shown here is derived from an EMBL/GenBank/DDBJ whole genome shotgun (WGS) entry which is preliminary data.</text>
</comment>
<dbReference type="PROSITE" id="PS51704">
    <property type="entry name" value="GP_PDE"/>
    <property type="match status" value="1"/>
</dbReference>
<keyword evidence="3" id="KW-1185">Reference proteome</keyword>
<accession>A0ABV1SE02</accession>
<dbReference type="PANTHER" id="PTHR46211:SF1">
    <property type="entry name" value="GLYCEROPHOSPHODIESTER PHOSPHODIESTERASE, CYTOPLASMIC"/>
    <property type="match status" value="1"/>
</dbReference>
<reference evidence="2 3" key="1">
    <citation type="submission" date="2024-01" db="EMBL/GenBank/DDBJ databases">
        <authorList>
            <person name="Deng Y."/>
            <person name="Su J."/>
        </authorList>
    </citation>
    <scope>NUCLEOTIDE SEQUENCE [LARGE SCALE GENOMIC DNA]</scope>
    <source>
        <strain evidence="2 3">CPCC 100088</strain>
    </source>
</reference>
<reference evidence="2 3" key="2">
    <citation type="submission" date="2024-06" db="EMBL/GenBank/DDBJ databases">
        <title>Thioclava kandeliae sp. nov. from a rhizosphere soil sample of Kandelia candel in a mangrove.</title>
        <authorList>
            <person name="Mu T."/>
        </authorList>
    </citation>
    <scope>NUCLEOTIDE SEQUENCE [LARGE SCALE GENOMIC DNA]</scope>
    <source>
        <strain evidence="2 3">CPCC 100088</strain>
    </source>
</reference>
<gene>
    <name evidence="2" type="ORF">VSX56_04155</name>
</gene>
<dbReference type="Pfam" id="PF03009">
    <property type="entry name" value="GDPD"/>
    <property type="match status" value="1"/>
</dbReference>
<dbReference type="PANTHER" id="PTHR46211">
    <property type="entry name" value="GLYCEROPHOSPHORYL DIESTER PHOSPHODIESTERASE"/>
    <property type="match status" value="1"/>
</dbReference>
<sequence>MLDPRFLSLPIAHRAYHDRAQRRPENSLAAIRAAIAAGYGIEIDLQLSADGVAMVFHDYLLDRLTGETGPLHARTAAELQAIPLRDADEGIPTFAEVLDLVAGQVPLLVEIKNQNDPNGAGLGPLEDAAAQALRGYQGPVAVMGFNPETIALFHAAAPEVTVGLTTYAEWSAEDFPDLDDDQRARLREIADYDRVGASFISHHWKDLGMARVAALKAEGAHILCWTIRSPEAEAKAREVAENVTFEGYAPALPDA</sequence>
<name>A0ABV1SE02_9RHOB</name>
<evidence type="ECO:0000313" key="2">
    <source>
        <dbReference type="EMBL" id="MER5170960.1"/>
    </source>
</evidence>
<dbReference type="InterPro" id="IPR030395">
    <property type="entry name" value="GP_PDE_dom"/>
</dbReference>
<feature type="domain" description="GP-PDE" evidence="1">
    <location>
        <begin position="8"/>
        <end position="255"/>
    </location>
</feature>
<dbReference type="EMBL" id="JAYWLC010000002">
    <property type="protein sequence ID" value="MER5170960.1"/>
    <property type="molecule type" value="Genomic_DNA"/>
</dbReference>